<sequence>VGFSWAPTPRTPVPAPTQPAAAPHYFHSDGVDPQNERKVFAHYMPSFPISIANKDSDRDYYTTQYLPVHGENGIHAAYGGYLRDRPLPRAVSDRPDWQLADVETEIGQAKSVGIDGFAVDVIVPRATSKVVDRILGAAAAVGDFDILVTADVTGPLGAMDPGAFAADIAPYLSAPGAYHLADGRAVLGAFAAEQKPAAWWMNVLDILHAKIGTPVAFVPTFLTVGDSPESFAPFSYGFSMWGGRSPDAMTDTDLGRGSSMDVIQRTHQLGKLWMQPVAFQDARPGSGVFAESDNSLTNRMSWQLADQQHAEWVQLITWNDYAESTAMAPSVAHGWRILDMNAYDIAWFKSGALPAVDGDAMFVSFRDQPVNAEPTYPETSLTQAVPSSAPPRDTIEVVAFATAPSQVSLRAGSQVDTCDVGEGRTICTFPLSLGSFSATMTRAGVTVATAQSNADVTETPYTQDLQYRVVGGLR</sequence>
<protein>
    <recommendedName>
        <fullName evidence="4">Glycosyl hydrolase family 71</fullName>
    </recommendedName>
</protein>
<organism evidence="2 3">
    <name type="scientific">Mycobacterium numidiamassiliense</name>
    <dbReference type="NCBI Taxonomy" id="1841861"/>
    <lineage>
        <taxon>Bacteria</taxon>
        <taxon>Bacillati</taxon>
        <taxon>Actinomycetota</taxon>
        <taxon>Actinomycetes</taxon>
        <taxon>Mycobacteriales</taxon>
        <taxon>Mycobacteriaceae</taxon>
        <taxon>Mycobacterium</taxon>
    </lineage>
</organism>
<proteinExistence type="predicted"/>
<evidence type="ECO:0000313" key="2">
    <source>
        <dbReference type="EMBL" id="SPM42973.1"/>
    </source>
</evidence>
<gene>
    <name evidence="2" type="ORF">MNAB215_5194</name>
</gene>
<keyword evidence="3" id="KW-1185">Reference proteome</keyword>
<evidence type="ECO:0008006" key="4">
    <source>
        <dbReference type="Google" id="ProtNLM"/>
    </source>
</evidence>
<feature type="region of interest" description="Disordered" evidence="1">
    <location>
        <begin position="1"/>
        <end position="28"/>
    </location>
</feature>
<dbReference type="STRING" id="1841861.GCA_900157365_03514"/>
<name>A0A2U3PGX4_9MYCO</name>
<accession>A0A2U3PGX4</accession>
<evidence type="ECO:0000313" key="3">
    <source>
        <dbReference type="Proteomes" id="UP000240424"/>
    </source>
</evidence>
<evidence type="ECO:0000256" key="1">
    <source>
        <dbReference type="SAM" id="MobiDB-lite"/>
    </source>
</evidence>
<dbReference type="Proteomes" id="UP000240424">
    <property type="component" value="Unassembled WGS sequence"/>
</dbReference>
<feature type="non-terminal residue" evidence="2">
    <location>
        <position position="1"/>
    </location>
</feature>
<reference evidence="2 3" key="1">
    <citation type="submission" date="2017-01" db="EMBL/GenBank/DDBJ databases">
        <authorList>
            <consortium name="Urmite Genomes"/>
        </authorList>
    </citation>
    <scope>NUCLEOTIDE SEQUENCE [LARGE SCALE GENOMIC DNA]</scope>
    <source>
        <strain evidence="2 3">AB215</strain>
    </source>
</reference>
<dbReference type="CDD" id="cd11577">
    <property type="entry name" value="GH71"/>
    <property type="match status" value="1"/>
</dbReference>
<dbReference type="GO" id="GO:0051118">
    <property type="term" value="F:glucan endo-1,3-alpha-glucosidase activity"/>
    <property type="evidence" value="ECO:0007669"/>
    <property type="project" value="InterPro"/>
</dbReference>
<dbReference type="EMBL" id="FUEZ01000004">
    <property type="protein sequence ID" value="SPM42973.1"/>
    <property type="molecule type" value="Genomic_DNA"/>
</dbReference>
<dbReference type="AlphaFoldDB" id="A0A2U3PGX4"/>
<dbReference type="Gene3D" id="3.20.20.80">
    <property type="entry name" value="Glycosidases"/>
    <property type="match status" value="1"/>
</dbReference>
<dbReference type="Pfam" id="PF03659">
    <property type="entry name" value="Glyco_hydro_71"/>
    <property type="match status" value="1"/>
</dbReference>
<dbReference type="InterPro" id="IPR005197">
    <property type="entry name" value="Glyco_hydro_71"/>
</dbReference>